<feature type="chain" id="PRO_5020879217" evidence="2">
    <location>
        <begin position="28"/>
        <end position="279"/>
    </location>
</feature>
<feature type="transmembrane region" description="Helical" evidence="1">
    <location>
        <begin position="253"/>
        <end position="273"/>
    </location>
</feature>
<dbReference type="InParanoid" id="A0A4R5DAQ4"/>
<evidence type="ECO:0000313" key="4">
    <source>
        <dbReference type="EMBL" id="TDE08871.1"/>
    </source>
</evidence>
<comment type="caution">
    <text evidence="4">The sequence shown here is derived from an EMBL/GenBank/DDBJ whole genome shotgun (WGS) entry which is preliminary data.</text>
</comment>
<gene>
    <name evidence="4" type="ORF">E1269_15675</name>
</gene>
<dbReference type="Proteomes" id="UP000294739">
    <property type="component" value="Unassembled WGS sequence"/>
</dbReference>
<protein>
    <submittedName>
        <fullName evidence="4">DUF4397 domain-containing protein</fullName>
    </submittedName>
</protein>
<accession>A0A4R5DAQ4</accession>
<evidence type="ECO:0000256" key="1">
    <source>
        <dbReference type="SAM" id="Phobius"/>
    </source>
</evidence>
<dbReference type="RefSeq" id="WP_131896121.1">
    <property type="nucleotide sequence ID" value="NZ_SMKZ01000021.1"/>
</dbReference>
<evidence type="ECO:0000313" key="5">
    <source>
        <dbReference type="Proteomes" id="UP000294739"/>
    </source>
</evidence>
<feature type="domain" description="DUF4397" evidence="3">
    <location>
        <begin position="36"/>
        <end position="157"/>
    </location>
</feature>
<evidence type="ECO:0000256" key="2">
    <source>
        <dbReference type="SAM" id="SignalP"/>
    </source>
</evidence>
<proteinExistence type="predicted"/>
<dbReference type="AlphaFoldDB" id="A0A4R5DAQ4"/>
<keyword evidence="1" id="KW-1133">Transmembrane helix</keyword>
<keyword evidence="2" id="KW-0732">Signal</keyword>
<dbReference type="EMBL" id="SMKZ01000021">
    <property type="protein sequence ID" value="TDE08871.1"/>
    <property type="molecule type" value="Genomic_DNA"/>
</dbReference>
<name>A0A4R5DAQ4_9ACTN</name>
<reference evidence="4 5" key="1">
    <citation type="submission" date="2019-03" db="EMBL/GenBank/DDBJ databases">
        <title>Draft genome sequences of novel Actinobacteria.</title>
        <authorList>
            <person name="Sahin N."/>
            <person name="Ay H."/>
            <person name="Saygin H."/>
        </authorList>
    </citation>
    <scope>NUCLEOTIDE SEQUENCE [LARGE SCALE GENOMIC DNA]</scope>
    <source>
        <strain evidence="4 5">5K138</strain>
    </source>
</reference>
<organism evidence="4 5">
    <name type="scientific">Jiangella asiatica</name>
    <dbReference type="NCBI Taxonomy" id="2530372"/>
    <lineage>
        <taxon>Bacteria</taxon>
        <taxon>Bacillati</taxon>
        <taxon>Actinomycetota</taxon>
        <taxon>Actinomycetes</taxon>
        <taxon>Jiangellales</taxon>
        <taxon>Jiangellaceae</taxon>
        <taxon>Jiangella</taxon>
    </lineage>
</organism>
<keyword evidence="1" id="KW-0812">Transmembrane</keyword>
<dbReference type="Pfam" id="PF14344">
    <property type="entry name" value="DUF4397"/>
    <property type="match status" value="1"/>
</dbReference>
<feature type="signal peptide" evidence="2">
    <location>
        <begin position="1"/>
        <end position="27"/>
    </location>
</feature>
<keyword evidence="1" id="KW-0472">Membrane</keyword>
<dbReference type="OrthoDB" id="9783299at2"/>
<evidence type="ECO:0000259" key="3">
    <source>
        <dbReference type="Pfam" id="PF14344"/>
    </source>
</evidence>
<dbReference type="InterPro" id="IPR025510">
    <property type="entry name" value="DUF4397"/>
</dbReference>
<sequence length="279" mass="27339">MSRIARSLAAVAGAVLLAAGTAATGHAAGEPESGGWIRLAHLSPDTPEVDVSLTGLDGESVVELQDVGYGDVSNYGRLPAGTYTAAMRPAGAPPDSEPVITQAVEIEDGVAITVAAVGLNADLSGRIFVDDLTPPADGQSRARLISAAVSSPAVDVTTDTGVVLADQAEFGTATGYTEVAGGRWTLELSSEAGTGSTTVDLAAGTVNTLFVLDVDGALSVVGVVDSTGTAAAPAGGIETGGGGLARPDGPPTMLVLGAAAAALVVAGVGGTWLRRLPAA</sequence>
<keyword evidence="5" id="KW-1185">Reference proteome</keyword>